<protein>
    <recommendedName>
        <fullName evidence="2">VapC45 PIN like domain-containing protein</fullName>
    </recommendedName>
</protein>
<dbReference type="Pfam" id="PF18478">
    <property type="entry name" value="PIN_10"/>
    <property type="match status" value="1"/>
</dbReference>
<feature type="domain" description="VapC45 PIN like" evidence="2">
    <location>
        <begin position="1"/>
        <end position="98"/>
    </location>
</feature>
<evidence type="ECO:0000313" key="4">
    <source>
        <dbReference type="Proteomes" id="UP000181962"/>
    </source>
</evidence>
<dbReference type="AlphaFoldDB" id="A0A1L3F107"/>
<dbReference type="RefSeq" id="WP_071908534.1">
    <property type="nucleotide sequence ID" value="NZ_CP017637.1"/>
</dbReference>
<dbReference type="InterPro" id="IPR041375">
    <property type="entry name" value="VapC45_PIN-like"/>
</dbReference>
<sequence>MKIAFDENVPIAMVKVFQTFANERQLKRKIGAFEITSAMQYTPKPGDDDYVKKNDVPWIKRFAAAGGRVIISGDAEMRYVPHERLALIQAGMLVFFFDGKWSQWDFFRKCSLLIHHWPGIANRIKRGKAPAFWHVPLSWHEKAKLRKVSTDDPKKLKLERKAKSQHPARSSSLATKKGEPTAAREPTFFDLIAAPAKKR</sequence>
<reference evidence="3 4" key="1">
    <citation type="submission" date="2016-11" db="EMBL/GenBank/DDBJ databases">
        <title>Complete Genome Sequence of Bradyrhizobium sp. strain J5, an isolated from soybean nodule in Hokkaido.</title>
        <authorList>
            <person name="Kanehara K."/>
        </authorList>
    </citation>
    <scope>NUCLEOTIDE SEQUENCE [LARGE SCALE GENOMIC DNA]</scope>
    <source>
        <strain evidence="3 4">J5</strain>
    </source>
</reference>
<organism evidence="3 4">
    <name type="scientific">Bradyrhizobium japonicum</name>
    <dbReference type="NCBI Taxonomy" id="375"/>
    <lineage>
        <taxon>Bacteria</taxon>
        <taxon>Pseudomonadati</taxon>
        <taxon>Pseudomonadota</taxon>
        <taxon>Alphaproteobacteria</taxon>
        <taxon>Hyphomicrobiales</taxon>
        <taxon>Nitrobacteraceae</taxon>
        <taxon>Bradyrhizobium</taxon>
    </lineage>
</organism>
<proteinExistence type="predicted"/>
<name>A0A1L3F107_BRAJP</name>
<evidence type="ECO:0000259" key="2">
    <source>
        <dbReference type="Pfam" id="PF18478"/>
    </source>
</evidence>
<dbReference type="Proteomes" id="UP000181962">
    <property type="component" value="Chromosome"/>
</dbReference>
<feature type="compositionally biased region" description="Basic and acidic residues" evidence="1">
    <location>
        <begin position="150"/>
        <end position="162"/>
    </location>
</feature>
<evidence type="ECO:0000313" key="3">
    <source>
        <dbReference type="EMBL" id="APG06963.1"/>
    </source>
</evidence>
<dbReference type="EMBL" id="CP017637">
    <property type="protein sequence ID" value="APG06963.1"/>
    <property type="molecule type" value="Genomic_DNA"/>
</dbReference>
<accession>A0A1L3F107</accession>
<feature type="region of interest" description="Disordered" evidence="1">
    <location>
        <begin position="150"/>
        <end position="199"/>
    </location>
</feature>
<gene>
    <name evidence="3" type="ORF">BKD09_01355</name>
</gene>
<evidence type="ECO:0000256" key="1">
    <source>
        <dbReference type="SAM" id="MobiDB-lite"/>
    </source>
</evidence>